<keyword evidence="2" id="KW-1185">Reference proteome</keyword>
<dbReference type="AlphaFoldDB" id="A0AAD9WLY4"/>
<sequence>MAIPTANSLVGVRIGTCMAGIRFGRNNSLSSVVVKIEEQRDWEKVDTCLPGSESESSAVVVTGAGSCWSDLEIL</sequence>
<gene>
    <name evidence="1" type="ORF">Ddye_030838</name>
</gene>
<evidence type="ECO:0000313" key="1">
    <source>
        <dbReference type="EMBL" id="KAK2636046.1"/>
    </source>
</evidence>
<proteinExistence type="predicted"/>
<evidence type="ECO:0000313" key="2">
    <source>
        <dbReference type="Proteomes" id="UP001280121"/>
    </source>
</evidence>
<reference evidence="1" key="1">
    <citation type="journal article" date="2023" name="Plant J.">
        <title>Genome sequences and population genomics provide insights into the demographic history, inbreeding, and mutation load of two 'living fossil' tree species of Dipteronia.</title>
        <authorList>
            <person name="Feng Y."/>
            <person name="Comes H.P."/>
            <person name="Chen J."/>
            <person name="Zhu S."/>
            <person name="Lu R."/>
            <person name="Zhang X."/>
            <person name="Li P."/>
            <person name="Qiu J."/>
            <person name="Olsen K.M."/>
            <person name="Qiu Y."/>
        </authorList>
    </citation>
    <scope>NUCLEOTIDE SEQUENCE</scope>
    <source>
        <strain evidence="1">KIB01</strain>
    </source>
</reference>
<protein>
    <submittedName>
        <fullName evidence="1">Uncharacterized protein</fullName>
    </submittedName>
</protein>
<name>A0AAD9WLY4_9ROSI</name>
<comment type="caution">
    <text evidence="1">The sequence shown here is derived from an EMBL/GenBank/DDBJ whole genome shotgun (WGS) entry which is preliminary data.</text>
</comment>
<accession>A0AAD9WLY4</accession>
<organism evidence="1 2">
    <name type="scientific">Dipteronia dyeriana</name>
    <dbReference type="NCBI Taxonomy" id="168575"/>
    <lineage>
        <taxon>Eukaryota</taxon>
        <taxon>Viridiplantae</taxon>
        <taxon>Streptophyta</taxon>
        <taxon>Embryophyta</taxon>
        <taxon>Tracheophyta</taxon>
        <taxon>Spermatophyta</taxon>
        <taxon>Magnoliopsida</taxon>
        <taxon>eudicotyledons</taxon>
        <taxon>Gunneridae</taxon>
        <taxon>Pentapetalae</taxon>
        <taxon>rosids</taxon>
        <taxon>malvids</taxon>
        <taxon>Sapindales</taxon>
        <taxon>Sapindaceae</taxon>
        <taxon>Hippocastanoideae</taxon>
        <taxon>Acereae</taxon>
        <taxon>Dipteronia</taxon>
    </lineage>
</organism>
<dbReference type="EMBL" id="JANJYI010000009">
    <property type="protein sequence ID" value="KAK2636046.1"/>
    <property type="molecule type" value="Genomic_DNA"/>
</dbReference>
<dbReference type="Proteomes" id="UP001280121">
    <property type="component" value="Unassembled WGS sequence"/>
</dbReference>